<reference evidence="2" key="2">
    <citation type="journal article" date="2017" name="Nat. Plants">
        <title>The Aegilops tauschii genome reveals multiple impacts of transposons.</title>
        <authorList>
            <person name="Zhao G."/>
            <person name="Zou C."/>
            <person name="Li K."/>
            <person name="Wang K."/>
            <person name="Li T."/>
            <person name="Gao L."/>
            <person name="Zhang X."/>
            <person name="Wang H."/>
            <person name="Yang Z."/>
            <person name="Liu X."/>
            <person name="Jiang W."/>
            <person name="Mao L."/>
            <person name="Kong X."/>
            <person name="Jiao Y."/>
            <person name="Jia J."/>
        </authorList>
    </citation>
    <scope>NUCLEOTIDE SEQUENCE [LARGE SCALE GENOMIC DNA]</scope>
    <source>
        <strain evidence="2">cv. AL8/78</strain>
    </source>
</reference>
<dbReference type="Proteomes" id="UP000015105">
    <property type="component" value="Chromosome 4D"/>
</dbReference>
<evidence type="ECO:0000313" key="2">
    <source>
        <dbReference type="Proteomes" id="UP000015105"/>
    </source>
</evidence>
<accession>A0A453HMD1</accession>
<organism evidence="1 2">
    <name type="scientific">Aegilops tauschii subsp. strangulata</name>
    <name type="common">Goatgrass</name>
    <dbReference type="NCBI Taxonomy" id="200361"/>
    <lineage>
        <taxon>Eukaryota</taxon>
        <taxon>Viridiplantae</taxon>
        <taxon>Streptophyta</taxon>
        <taxon>Embryophyta</taxon>
        <taxon>Tracheophyta</taxon>
        <taxon>Spermatophyta</taxon>
        <taxon>Magnoliopsida</taxon>
        <taxon>Liliopsida</taxon>
        <taxon>Poales</taxon>
        <taxon>Poaceae</taxon>
        <taxon>BOP clade</taxon>
        <taxon>Pooideae</taxon>
        <taxon>Triticodae</taxon>
        <taxon>Triticeae</taxon>
        <taxon>Triticinae</taxon>
        <taxon>Aegilops</taxon>
    </lineage>
</organism>
<proteinExistence type="predicted"/>
<protein>
    <submittedName>
        <fullName evidence="1">Uncharacterized protein</fullName>
    </submittedName>
</protein>
<keyword evidence="2" id="KW-1185">Reference proteome</keyword>
<reference evidence="1" key="4">
    <citation type="submission" date="2019-03" db="UniProtKB">
        <authorList>
            <consortium name="EnsemblPlants"/>
        </authorList>
    </citation>
    <scope>IDENTIFICATION</scope>
</reference>
<reference evidence="1" key="5">
    <citation type="journal article" date="2021" name="G3 (Bethesda)">
        <title>Aegilops tauschii genome assembly Aet v5.0 features greater sequence contiguity and improved annotation.</title>
        <authorList>
            <person name="Wang L."/>
            <person name="Zhu T."/>
            <person name="Rodriguez J.C."/>
            <person name="Deal K.R."/>
            <person name="Dubcovsky J."/>
            <person name="McGuire P.E."/>
            <person name="Lux T."/>
            <person name="Spannagl M."/>
            <person name="Mayer K.F.X."/>
            <person name="Baldrich P."/>
            <person name="Meyers B.C."/>
            <person name="Huo N."/>
            <person name="Gu Y.Q."/>
            <person name="Zhou H."/>
            <person name="Devos K.M."/>
            <person name="Bennetzen J.L."/>
            <person name="Unver T."/>
            <person name="Budak H."/>
            <person name="Gulick P.J."/>
            <person name="Galiba G."/>
            <person name="Kalapos B."/>
            <person name="Nelson D.R."/>
            <person name="Li P."/>
            <person name="You F.M."/>
            <person name="Luo M.C."/>
            <person name="Dvorak J."/>
        </authorList>
    </citation>
    <scope>NUCLEOTIDE SEQUENCE [LARGE SCALE GENOMIC DNA]</scope>
    <source>
        <strain evidence="1">cv. AL8/78</strain>
    </source>
</reference>
<name>A0A453HMD1_AEGTS</name>
<evidence type="ECO:0000313" key="1">
    <source>
        <dbReference type="EnsemblPlants" id="AET4Gv20236400.3"/>
    </source>
</evidence>
<reference evidence="1" key="3">
    <citation type="journal article" date="2017" name="Nature">
        <title>Genome sequence of the progenitor of the wheat D genome Aegilops tauschii.</title>
        <authorList>
            <person name="Luo M.C."/>
            <person name="Gu Y.Q."/>
            <person name="Puiu D."/>
            <person name="Wang H."/>
            <person name="Twardziok S.O."/>
            <person name="Deal K.R."/>
            <person name="Huo N."/>
            <person name="Zhu T."/>
            <person name="Wang L."/>
            <person name="Wang Y."/>
            <person name="McGuire P.E."/>
            <person name="Liu S."/>
            <person name="Long H."/>
            <person name="Ramasamy R.K."/>
            <person name="Rodriguez J.C."/>
            <person name="Van S.L."/>
            <person name="Yuan L."/>
            <person name="Wang Z."/>
            <person name="Xia Z."/>
            <person name="Xiao L."/>
            <person name="Anderson O.D."/>
            <person name="Ouyang S."/>
            <person name="Liang Y."/>
            <person name="Zimin A.V."/>
            <person name="Pertea G."/>
            <person name="Qi P."/>
            <person name="Bennetzen J.L."/>
            <person name="Dai X."/>
            <person name="Dawson M.W."/>
            <person name="Muller H.G."/>
            <person name="Kugler K."/>
            <person name="Rivarola-Duarte L."/>
            <person name="Spannagl M."/>
            <person name="Mayer K.F.X."/>
            <person name="Lu F.H."/>
            <person name="Bevan M.W."/>
            <person name="Leroy P."/>
            <person name="Li P."/>
            <person name="You F.M."/>
            <person name="Sun Q."/>
            <person name="Liu Z."/>
            <person name="Lyons E."/>
            <person name="Wicker T."/>
            <person name="Salzberg S.L."/>
            <person name="Devos K.M."/>
            <person name="Dvorak J."/>
        </authorList>
    </citation>
    <scope>NUCLEOTIDE SEQUENCE [LARGE SCALE GENOMIC DNA]</scope>
    <source>
        <strain evidence="1">cv. AL8/78</strain>
    </source>
</reference>
<dbReference type="EnsemblPlants" id="AET4Gv20236400.3">
    <property type="protein sequence ID" value="AET4Gv20236400.3"/>
    <property type="gene ID" value="AET4Gv20236400"/>
</dbReference>
<reference evidence="2" key="1">
    <citation type="journal article" date="2014" name="Science">
        <title>Ancient hybridizations among the ancestral genomes of bread wheat.</title>
        <authorList>
            <consortium name="International Wheat Genome Sequencing Consortium,"/>
            <person name="Marcussen T."/>
            <person name="Sandve S.R."/>
            <person name="Heier L."/>
            <person name="Spannagl M."/>
            <person name="Pfeifer M."/>
            <person name="Jakobsen K.S."/>
            <person name="Wulff B.B."/>
            <person name="Steuernagel B."/>
            <person name="Mayer K.F."/>
            <person name="Olsen O.A."/>
        </authorList>
    </citation>
    <scope>NUCLEOTIDE SEQUENCE [LARGE SCALE GENOMIC DNA]</scope>
    <source>
        <strain evidence="2">cv. AL8/78</strain>
    </source>
</reference>
<sequence length="93" mass="10793">MNKQEKIRMLNFPRMKVIQQANKQEETLRGARSSKLLPRGKHKQARMMVHRQEISRRNALERINIIVSVIVLRPSSSSSSNTRDIKLALVLCK</sequence>
<dbReference type="Gramene" id="AET4Gv20236400.3">
    <property type="protein sequence ID" value="AET4Gv20236400.3"/>
    <property type="gene ID" value="AET4Gv20236400"/>
</dbReference>
<dbReference type="AlphaFoldDB" id="A0A453HMD1"/>